<dbReference type="InterPro" id="IPR050155">
    <property type="entry name" value="HAD-like_hydrolase_sf"/>
</dbReference>
<dbReference type="Pfam" id="PF13419">
    <property type="entry name" value="HAD_2"/>
    <property type="match status" value="1"/>
</dbReference>
<evidence type="ECO:0000313" key="1">
    <source>
        <dbReference type="EMBL" id="MDH8677523.1"/>
    </source>
</evidence>
<keyword evidence="1" id="KW-0378">Hydrolase</keyword>
<sequence>MAIKYILFDFDGTLIDSNEAVISSLNHVAVDFRGYPFKPHELEEVLGKPIVEQMSFLSDEEYPRLVEMYRLEYRRVQEALTKIYDGVIDLLKELKDRGIQTAVVSNKGRNGINHGISQFDLHQLLGATISLDDVSIPKPHHEGVLSALSQLGIPREEMTSAIEESLFVGDSGHDIETAKNAGCRSVLVGWTLLSRDRLLELKPDYVIETPGELLKVIDQIQ</sequence>
<gene>
    <name evidence="1" type="ORF">QE109_05155</name>
</gene>
<evidence type="ECO:0000313" key="2">
    <source>
        <dbReference type="Proteomes" id="UP001158045"/>
    </source>
</evidence>
<dbReference type="SFLD" id="SFLDG01129">
    <property type="entry name" value="C1.5:_HAD__Beta-PGM__Phosphata"/>
    <property type="match status" value="1"/>
</dbReference>
<dbReference type="InterPro" id="IPR023214">
    <property type="entry name" value="HAD_sf"/>
</dbReference>
<dbReference type="InterPro" id="IPR023198">
    <property type="entry name" value="PGP-like_dom2"/>
</dbReference>
<reference evidence="1 2" key="1">
    <citation type="submission" date="2023-04" db="EMBL/GenBank/DDBJ databases">
        <title>Fusibacter bizertensis strain WBS, isolated from littoral bottom sediments of the Arctic seas - biochemical and genomic analysis.</title>
        <authorList>
            <person name="Brioukhanov A.L."/>
        </authorList>
    </citation>
    <scope>NUCLEOTIDE SEQUENCE [LARGE SCALE GENOMIC DNA]</scope>
    <source>
        <strain evidence="1 2">WBS</strain>
    </source>
</reference>
<dbReference type="PANTHER" id="PTHR43434:SF1">
    <property type="entry name" value="PHOSPHOGLYCOLATE PHOSPHATASE"/>
    <property type="match status" value="1"/>
</dbReference>
<dbReference type="RefSeq" id="WP_281093338.1">
    <property type="nucleotide sequence ID" value="NZ_JARYZI010000002.1"/>
</dbReference>
<dbReference type="NCBIfam" id="TIGR01509">
    <property type="entry name" value="HAD-SF-IA-v3"/>
    <property type="match status" value="1"/>
</dbReference>
<dbReference type="Proteomes" id="UP001158045">
    <property type="component" value="Unassembled WGS sequence"/>
</dbReference>
<organism evidence="1 2">
    <name type="scientific">Fusibacter bizertensis</name>
    <dbReference type="NCBI Taxonomy" id="1488331"/>
    <lineage>
        <taxon>Bacteria</taxon>
        <taxon>Bacillati</taxon>
        <taxon>Bacillota</taxon>
        <taxon>Clostridia</taxon>
        <taxon>Eubacteriales</taxon>
        <taxon>Eubacteriales Family XII. Incertae Sedis</taxon>
        <taxon>Fusibacter</taxon>
    </lineage>
</organism>
<name>A0ABT6NAS8_9FIRM</name>
<protein>
    <submittedName>
        <fullName evidence="1">HAD-IA family hydrolase</fullName>
    </submittedName>
</protein>
<accession>A0ABT6NAS8</accession>
<dbReference type="GO" id="GO:0016787">
    <property type="term" value="F:hydrolase activity"/>
    <property type="evidence" value="ECO:0007669"/>
    <property type="project" value="UniProtKB-KW"/>
</dbReference>
<dbReference type="PANTHER" id="PTHR43434">
    <property type="entry name" value="PHOSPHOGLYCOLATE PHOSPHATASE"/>
    <property type="match status" value="1"/>
</dbReference>
<comment type="caution">
    <text evidence="1">The sequence shown here is derived from an EMBL/GenBank/DDBJ whole genome shotgun (WGS) entry which is preliminary data.</text>
</comment>
<dbReference type="InterPro" id="IPR036412">
    <property type="entry name" value="HAD-like_sf"/>
</dbReference>
<dbReference type="SUPFAM" id="SSF56784">
    <property type="entry name" value="HAD-like"/>
    <property type="match status" value="1"/>
</dbReference>
<dbReference type="Gene3D" id="3.40.50.1000">
    <property type="entry name" value="HAD superfamily/HAD-like"/>
    <property type="match status" value="1"/>
</dbReference>
<dbReference type="Gene3D" id="1.10.150.240">
    <property type="entry name" value="Putative phosphatase, domain 2"/>
    <property type="match status" value="1"/>
</dbReference>
<dbReference type="InterPro" id="IPR041492">
    <property type="entry name" value="HAD_2"/>
</dbReference>
<keyword evidence="2" id="KW-1185">Reference proteome</keyword>
<dbReference type="InterPro" id="IPR006439">
    <property type="entry name" value="HAD-SF_hydro_IA"/>
</dbReference>
<dbReference type="SFLD" id="SFLDG01135">
    <property type="entry name" value="C1.5.6:_HAD__Beta-PGM__Phospha"/>
    <property type="match status" value="1"/>
</dbReference>
<dbReference type="SFLD" id="SFLDS00003">
    <property type="entry name" value="Haloacid_Dehalogenase"/>
    <property type="match status" value="1"/>
</dbReference>
<dbReference type="PRINTS" id="PR00413">
    <property type="entry name" value="HADHALOGNASE"/>
</dbReference>
<dbReference type="EMBL" id="JARYZI010000002">
    <property type="protein sequence ID" value="MDH8677523.1"/>
    <property type="molecule type" value="Genomic_DNA"/>
</dbReference>
<proteinExistence type="predicted"/>